<dbReference type="AlphaFoldDB" id="A0A0C2S7P5"/>
<evidence type="ECO:0000256" key="12">
    <source>
        <dbReference type="ARBA" id="ARBA00023136"/>
    </source>
</evidence>
<evidence type="ECO:0000256" key="13">
    <source>
        <dbReference type="RuleBase" id="RU000461"/>
    </source>
</evidence>
<evidence type="ECO:0000256" key="8">
    <source>
        <dbReference type="ARBA" id="ARBA00022989"/>
    </source>
</evidence>
<gene>
    <name evidence="14" type="ORF">M378DRAFT_1023882</name>
</gene>
<evidence type="ECO:0000313" key="15">
    <source>
        <dbReference type="Proteomes" id="UP000054549"/>
    </source>
</evidence>
<dbReference type="PANTHER" id="PTHR24305:SF166">
    <property type="entry name" value="CYTOCHROME P450 12A4, MITOCHONDRIAL-RELATED"/>
    <property type="match status" value="1"/>
</dbReference>
<dbReference type="SUPFAM" id="SSF48264">
    <property type="entry name" value="Cytochrome P450"/>
    <property type="match status" value="1"/>
</dbReference>
<sequence>MLRGPRSNNFLLGRLREILGVVGDVATVFDLWIGEYDYAFKVPTGLGTNRIVLSDPKAVAHVYANDGFGYLRATYSTTFSRALMGHNMISANKEEHRRLRRAVAPAFTNGLLRESMSVFYDSAYKLKAAWDFLFESRDEVTIDVQQWMNKLTLDTIGITGFGHDFKSLDGHKSPVSEGFDAFLRDNSFRVLLFLNYLFPPALNLPLKRIQIFKRMKKAFSDIAKVLVENYLQDEGSSNAEKDRSILGLLCKKFLNFPVSHSHDDPPTFHGTRLDNDSDLHQADKDDVVPLSHLTKTSSGKMVDSIFVPKGTVVTTPFVHMNRSEVFWGPDAKQFVPERWLKENLYPSKDFPSYRHRYTFSDGPRICIGRIFAVAEFKVLLIRNFTFELPSGPDSPIGKHKTFLVRPKLSDEVGTRLCTSHACQASDWLK</sequence>
<dbReference type="GO" id="GO:0016705">
    <property type="term" value="F:oxidoreductase activity, acting on paired donors, with incorporation or reduction of molecular oxygen"/>
    <property type="evidence" value="ECO:0007669"/>
    <property type="project" value="InterPro"/>
</dbReference>
<evidence type="ECO:0000256" key="1">
    <source>
        <dbReference type="ARBA" id="ARBA00001971"/>
    </source>
</evidence>
<dbReference type="PROSITE" id="PS00086">
    <property type="entry name" value="CYTOCHROME_P450"/>
    <property type="match status" value="1"/>
</dbReference>
<organism evidence="14 15">
    <name type="scientific">Amanita muscaria (strain Koide BX008)</name>
    <dbReference type="NCBI Taxonomy" id="946122"/>
    <lineage>
        <taxon>Eukaryota</taxon>
        <taxon>Fungi</taxon>
        <taxon>Dikarya</taxon>
        <taxon>Basidiomycota</taxon>
        <taxon>Agaricomycotina</taxon>
        <taxon>Agaricomycetes</taxon>
        <taxon>Agaricomycetidae</taxon>
        <taxon>Agaricales</taxon>
        <taxon>Pluteineae</taxon>
        <taxon>Amanitaceae</taxon>
        <taxon>Amanita</taxon>
    </lineage>
</organism>
<keyword evidence="12" id="KW-0472">Membrane</keyword>
<dbReference type="OrthoDB" id="1470350at2759"/>
<dbReference type="InterPro" id="IPR017972">
    <property type="entry name" value="Cyt_P450_CS"/>
</dbReference>
<evidence type="ECO:0000256" key="5">
    <source>
        <dbReference type="ARBA" id="ARBA00022617"/>
    </source>
</evidence>
<dbReference type="PANTHER" id="PTHR24305">
    <property type="entry name" value="CYTOCHROME P450"/>
    <property type="match status" value="1"/>
</dbReference>
<evidence type="ECO:0000256" key="6">
    <source>
        <dbReference type="ARBA" id="ARBA00022692"/>
    </source>
</evidence>
<dbReference type="Pfam" id="PF00067">
    <property type="entry name" value="p450"/>
    <property type="match status" value="2"/>
</dbReference>
<keyword evidence="10 13" id="KW-0408">Iron</keyword>
<dbReference type="GO" id="GO:0005506">
    <property type="term" value="F:iron ion binding"/>
    <property type="evidence" value="ECO:0007669"/>
    <property type="project" value="InterPro"/>
</dbReference>
<dbReference type="GO" id="GO:0016020">
    <property type="term" value="C:membrane"/>
    <property type="evidence" value="ECO:0007669"/>
    <property type="project" value="UniProtKB-SubCell"/>
</dbReference>
<evidence type="ECO:0000313" key="14">
    <source>
        <dbReference type="EMBL" id="KIL58805.1"/>
    </source>
</evidence>
<keyword evidence="15" id="KW-1185">Reference proteome</keyword>
<name>A0A0C2S7P5_AMAMK</name>
<keyword evidence="9 13" id="KW-0560">Oxidoreductase</keyword>
<dbReference type="HOGENOM" id="CLU_001570_5_11_1"/>
<dbReference type="InterPro" id="IPR001128">
    <property type="entry name" value="Cyt_P450"/>
</dbReference>
<keyword evidence="8" id="KW-1133">Transmembrane helix</keyword>
<dbReference type="Gene3D" id="1.10.630.10">
    <property type="entry name" value="Cytochrome P450"/>
    <property type="match status" value="2"/>
</dbReference>
<evidence type="ECO:0000256" key="2">
    <source>
        <dbReference type="ARBA" id="ARBA00004370"/>
    </source>
</evidence>
<dbReference type="EMBL" id="KN818329">
    <property type="protein sequence ID" value="KIL58805.1"/>
    <property type="molecule type" value="Genomic_DNA"/>
</dbReference>
<dbReference type="InterPro" id="IPR036396">
    <property type="entry name" value="Cyt_P450_sf"/>
</dbReference>
<proteinExistence type="inferred from homology"/>
<comment type="similarity">
    <text evidence="4 13">Belongs to the cytochrome P450 family.</text>
</comment>
<accession>A0A0C2S7P5</accession>
<dbReference type="GO" id="GO:0020037">
    <property type="term" value="F:heme binding"/>
    <property type="evidence" value="ECO:0007669"/>
    <property type="project" value="InterPro"/>
</dbReference>
<dbReference type="InterPro" id="IPR050121">
    <property type="entry name" value="Cytochrome_P450_monoxygenase"/>
</dbReference>
<evidence type="ECO:0000256" key="9">
    <source>
        <dbReference type="ARBA" id="ARBA00023002"/>
    </source>
</evidence>
<evidence type="ECO:0008006" key="16">
    <source>
        <dbReference type="Google" id="ProtNLM"/>
    </source>
</evidence>
<reference evidence="14 15" key="1">
    <citation type="submission" date="2014-04" db="EMBL/GenBank/DDBJ databases">
        <title>Evolutionary Origins and Diversification of the Mycorrhizal Mutualists.</title>
        <authorList>
            <consortium name="DOE Joint Genome Institute"/>
            <consortium name="Mycorrhizal Genomics Consortium"/>
            <person name="Kohler A."/>
            <person name="Kuo A."/>
            <person name="Nagy L.G."/>
            <person name="Floudas D."/>
            <person name="Copeland A."/>
            <person name="Barry K.W."/>
            <person name="Cichocki N."/>
            <person name="Veneault-Fourrey C."/>
            <person name="LaButti K."/>
            <person name="Lindquist E.A."/>
            <person name="Lipzen A."/>
            <person name="Lundell T."/>
            <person name="Morin E."/>
            <person name="Murat C."/>
            <person name="Riley R."/>
            <person name="Ohm R."/>
            <person name="Sun H."/>
            <person name="Tunlid A."/>
            <person name="Henrissat B."/>
            <person name="Grigoriev I.V."/>
            <person name="Hibbett D.S."/>
            <person name="Martin F."/>
        </authorList>
    </citation>
    <scope>NUCLEOTIDE SEQUENCE [LARGE SCALE GENOMIC DNA]</scope>
    <source>
        <strain evidence="14 15">Koide BX008</strain>
    </source>
</reference>
<keyword evidence="6" id="KW-0812">Transmembrane</keyword>
<keyword evidence="7 13" id="KW-0479">Metal-binding</keyword>
<dbReference type="STRING" id="946122.A0A0C2S7P5"/>
<protein>
    <recommendedName>
        <fullName evidence="16">Cytochrome P450</fullName>
    </recommendedName>
</protein>
<evidence type="ECO:0000256" key="11">
    <source>
        <dbReference type="ARBA" id="ARBA00023033"/>
    </source>
</evidence>
<evidence type="ECO:0000256" key="3">
    <source>
        <dbReference type="ARBA" id="ARBA00004721"/>
    </source>
</evidence>
<comment type="cofactor">
    <cofactor evidence="1">
        <name>heme</name>
        <dbReference type="ChEBI" id="CHEBI:30413"/>
    </cofactor>
</comment>
<evidence type="ECO:0000256" key="7">
    <source>
        <dbReference type="ARBA" id="ARBA00022723"/>
    </source>
</evidence>
<keyword evidence="11 13" id="KW-0503">Monooxygenase</keyword>
<evidence type="ECO:0000256" key="4">
    <source>
        <dbReference type="ARBA" id="ARBA00010617"/>
    </source>
</evidence>
<comment type="subcellular location">
    <subcellularLocation>
        <location evidence="2">Membrane</location>
    </subcellularLocation>
</comment>
<evidence type="ECO:0000256" key="10">
    <source>
        <dbReference type="ARBA" id="ARBA00023004"/>
    </source>
</evidence>
<comment type="pathway">
    <text evidence="3">Secondary metabolite biosynthesis; terpenoid biosynthesis.</text>
</comment>
<dbReference type="InParanoid" id="A0A0C2S7P5"/>
<dbReference type="Proteomes" id="UP000054549">
    <property type="component" value="Unassembled WGS sequence"/>
</dbReference>
<keyword evidence="5 13" id="KW-0349">Heme</keyword>
<dbReference type="GO" id="GO:0004497">
    <property type="term" value="F:monooxygenase activity"/>
    <property type="evidence" value="ECO:0007669"/>
    <property type="project" value="UniProtKB-KW"/>
</dbReference>